<evidence type="ECO:0000256" key="3">
    <source>
        <dbReference type="ARBA" id="ARBA00022630"/>
    </source>
</evidence>
<sequence>MGGIDNLGIETKIEEREDFVNFKVKPLFVTFPKNEEEVVKLVQYAYERGIPIVPWGAGTSLTGAVSCEECILVDMKNMSQILEINEVDWYVRAQPGVNLEFLNRKLMERGFLLPPDPASFFLCSIGGAVSNSSGGMRGVKYGTFRDWVLALRVVLPTGEVIQVGEPFRKNRAGYDLVHLFTGSEGTLGIITEIWFRIIPVPRETQVSLLSYMPDLDSTAGVIQDMRRAGILPEIAEYIDNDVVHALNSQLNAGLRESKGGLLMLRVLAQDLDRMMEILNRWGGDTVQLNQEEWERVYSLRAQSAIALKAISKEMYVEDIVVPVSRLMDAIKRIRKLEEKYQVKMPIIAHIGDGNLHPNILLSDRQRAEELFEEVGKVAIELGGSVSGEHGIGVQKAKLMGIQVKAHGGIKVLEIMKQIKDIIDPKGIMNPGKYVELAYREAKSDR</sequence>
<keyword evidence="5" id="KW-0560">Oxidoreductase</keyword>
<dbReference type="GO" id="GO:0071949">
    <property type="term" value="F:FAD binding"/>
    <property type="evidence" value="ECO:0007669"/>
    <property type="project" value="InterPro"/>
</dbReference>
<dbReference type="Gene3D" id="1.10.45.10">
    <property type="entry name" value="Vanillyl-alcohol Oxidase, Chain A, domain 4"/>
    <property type="match status" value="1"/>
</dbReference>
<evidence type="ECO:0000256" key="2">
    <source>
        <dbReference type="ARBA" id="ARBA00008000"/>
    </source>
</evidence>
<dbReference type="PANTHER" id="PTHR42934">
    <property type="entry name" value="GLYCOLATE OXIDASE SUBUNIT GLCD"/>
    <property type="match status" value="1"/>
</dbReference>
<keyword evidence="4" id="KW-0274">FAD</keyword>
<dbReference type="GO" id="GO:0016491">
    <property type="term" value="F:oxidoreductase activity"/>
    <property type="evidence" value="ECO:0007669"/>
    <property type="project" value="UniProtKB-KW"/>
</dbReference>
<evidence type="ECO:0000256" key="5">
    <source>
        <dbReference type="ARBA" id="ARBA00023002"/>
    </source>
</evidence>
<organism evidence="7 8">
    <name type="scientific">Metallosphaera hakonensis JCM 8857 = DSM 7519</name>
    <dbReference type="NCBI Taxonomy" id="1293036"/>
    <lineage>
        <taxon>Archaea</taxon>
        <taxon>Thermoproteota</taxon>
        <taxon>Thermoprotei</taxon>
        <taxon>Sulfolobales</taxon>
        <taxon>Sulfolobaceae</taxon>
        <taxon>Metallosphaera</taxon>
    </lineage>
</organism>
<protein>
    <submittedName>
        <fullName evidence="7">FAD-binding oxidoreductase</fullName>
    </submittedName>
</protein>
<name>A0A2U9ISR8_9CREN</name>
<gene>
    <name evidence="7" type="ORF">DFR87_04015</name>
</gene>
<dbReference type="InterPro" id="IPR016164">
    <property type="entry name" value="FAD-linked_Oxase-like_C"/>
</dbReference>
<dbReference type="RefSeq" id="WP_110368950.1">
    <property type="nucleotide sequence ID" value="NZ_CP029287.2"/>
</dbReference>
<dbReference type="SUPFAM" id="SSF56176">
    <property type="entry name" value="FAD-binding/transporter-associated domain-like"/>
    <property type="match status" value="1"/>
</dbReference>
<evidence type="ECO:0000313" key="8">
    <source>
        <dbReference type="Proteomes" id="UP000247586"/>
    </source>
</evidence>
<keyword evidence="3" id="KW-0285">Flavoprotein</keyword>
<feature type="domain" description="FAD-binding PCMH-type" evidence="6">
    <location>
        <begin position="22"/>
        <end position="200"/>
    </location>
</feature>
<reference evidence="8" key="2">
    <citation type="submission" date="2020-03" db="EMBL/GenBank/DDBJ databases">
        <title>Complete Genome Sequences of Extremely Thermoacidophilic, Metal-Mobilizing Type-Strain Members of the Archaeal Family Sulfolobaceae: Acidianus brierleyi DSM-1651T, Acidianus sulfidivorans DSM-18786T, Metallosphaera hakonensis DSM-7519T, and Metallosphaera prunae DSM-10039T.</title>
        <authorList>
            <person name="Counts J.A."/>
            <person name="Kelly R.M."/>
        </authorList>
    </citation>
    <scope>NUCLEOTIDE SEQUENCE [LARGE SCALE GENOMIC DNA]</scope>
    <source>
        <strain evidence="8">HO1-1</strain>
    </source>
</reference>
<dbReference type="STRING" id="1293036.GCA_001315825_02687"/>
<dbReference type="PANTHER" id="PTHR42934:SF2">
    <property type="entry name" value="GLYCOLATE OXIDASE SUBUNIT GLCD"/>
    <property type="match status" value="1"/>
</dbReference>
<evidence type="ECO:0000313" key="7">
    <source>
        <dbReference type="EMBL" id="AWR98992.1"/>
    </source>
</evidence>
<dbReference type="PROSITE" id="PS51387">
    <property type="entry name" value="FAD_PCMH"/>
    <property type="match status" value="1"/>
</dbReference>
<evidence type="ECO:0000256" key="4">
    <source>
        <dbReference type="ARBA" id="ARBA00022827"/>
    </source>
</evidence>
<dbReference type="OrthoDB" id="26910at2157"/>
<dbReference type="InterPro" id="IPR006094">
    <property type="entry name" value="Oxid_FAD_bind_N"/>
</dbReference>
<dbReference type="InterPro" id="IPR036318">
    <property type="entry name" value="FAD-bd_PCMH-like_sf"/>
</dbReference>
<reference evidence="7 8" key="1">
    <citation type="submission" date="2018-05" db="EMBL/GenBank/DDBJ databases">
        <title>Complete Genome Sequences of Extremely Thermoacidophilic, Metal-Mobilizing Type-Strain Members of the Archaeal Family Sulfolobaceae: Acidianus brierleyi DSM-1651T, Acidianus sulfidivorans DSM-18786T, Metallosphaera hakonensis DSM-7519T, and Metallosphaera prunae DSM-10039T.</title>
        <authorList>
            <person name="Counts J.A."/>
            <person name="Kelly R.M."/>
        </authorList>
    </citation>
    <scope>NUCLEOTIDE SEQUENCE [LARGE SCALE GENOMIC DNA]</scope>
    <source>
        <strain evidence="7 8">HO1-1</strain>
    </source>
</reference>
<dbReference type="Gene3D" id="3.30.70.2740">
    <property type="match status" value="1"/>
</dbReference>
<evidence type="ECO:0000256" key="1">
    <source>
        <dbReference type="ARBA" id="ARBA00001974"/>
    </source>
</evidence>
<dbReference type="Proteomes" id="UP000247586">
    <property type="component" value="Chromosome"/>
</dbReference>
<dbReference type="InterPro" id="IPR004113">
    <property type="entry name" value="FAD-bd_oxidored_4_C"/>
</dbReference>
<keyword evidence="8" id="KW-1185">Reference proteome</keyword>
<dbReference type="KEGG" id="mhk:DFR87_04015"/>
<dbReference type="GeneID" id="36834479"/>
<dbReference type="Gene3D" id="3.30.465.10">
    <property type="match status" value="1"/>
</dbReference>
<dbReference type="AlphaFoldDB" id="A0A2U9ISR8"/>
<proteinExistence type="inferred from homology"/>
<dbReference type="FunFam" id="1.10.45.10:FF:000001">
    <property type="entry name" value="D-lactate dehydrogenase mitochondrial"/>
    <property type="match status" value="1"/>
</dbReference>
<reference evidence="8" key="3">
    <citation type="submission" date="2020-03" db="EMBL/GenBank/DDBJ databases">
        <title>Sequencing and Assembly of Multiple Reported Metal-Biooxidizing Members of the Extremely Thermoacidophilic Archaeal Family Sulfolobaceae.</title>
        <authorList>
            <person name="Counts J.A."/>
            <person name="Kelly R.M."/>
        </authorList>
    </citation>
    <scope>NUCLEOTIDE SEQUENCE [LARGE SCALE GENOMIC DNA]</scope>
    <source>
        <strain evidence="8">HO1-1</strain>
    </source>
</reference>
<dbReference type="EMBL" id="CP029287">
    <property type="protein sequence ID" value="AWR98992.1"/>
    <property type="molecule type" value="Genomic_DNA"/>
</dbReference>
<dbReference type="InterPro" id="IPR016171">
    <property type="entry name" value="Vanillyl_alc_oxidase_C-sub2"/>
</dbReference>
<dbReference type="InterPro" id="IPR051914">
    <property type="entry name" value="FAD-linked_OxidoTrans_Type4"/>
</dbReference>
<dbReference type="Pfam" id="PF02913">
    <property type="entry name" value="FAD-oxidase_C"/>
    <property type="match status" value="1"/>
</dbReference>
<dbReference type="Pfam" id="PF01565">
    <property type="entry name" value="FAD_binding_4"/>
    <property type="match status" value="1"/>
</dbReference>
<comment type="cofactor">
    <cofactor evidence="1">
        <name>FAD</name>
        <dbReference type="ChEBI" id="CHEBI:57692"/>
    </cofactor>
</comment>
<accession>A0A2U9ISR8</accession>
<evidence type="ECO:0000259" key="6">
    <source>
        <dbReference type="PROSITE" id="PS51387"/>
    </source>
</evidence>
<dbReference type="InterPro" id="IPR016169">
    <property type="entry name" value="FAD-bd_PCMH_sub2"/>
</dbReference>
<dbReference type="InterPro" id="IPR016166">
    <property type="entry name" value="FAD-bd_PCMH"/>
</dbReference>
<dbReference type="SUPFAM" id="SSF55103">
    <property type="entry name" value="FAD-linked oxidases, C-terminal domain"/>
    <property type="match status" value="1"/>
</dbReference>
<dbReference type="FunFam" id="3.30.70.2740:FF:000001">
    <property type="entry name" value="D-lactate dehydrogenase mitochondrial"/>
    <property type="match status" value="1"/>
</dbReference>
<comment type="similarity">
    <text evidence="2">Belongs to the FAD-binding oxidoreductase/transferase type 4 family.</text>
</comment>